<reference evidence="5" key="1">
    <citation type="journal article" date="2019" name="Int. J. Syst. Evol. Microbiol.">
        <title>The Global Catalogue of Microorganisms (GCM) 10K type strain sequencing project: providing services to taxonomists for standard genome sequencing and annotation.</title>
        <authorList>
            <consortium name="The Broad Institute Genomics Platform"/>
            <consortium name="The Broad Institute Genome Sequencing Center for Infectious Disease"/>
            <person name="Wu L."/>
            <person name="Ma J."/>
        </authorList>
    </citation>
    <scope>NUCLEOTIDE SEQUENCE [LARGE SCALE GENOMIC DNA]</scope>
    <source>
        <strain evidence="5">JCM 16022</strain>
    </source>
</reference>
<dbReference type="InterPro" id="IPR040612">
    <property type="entry name" value="ArsA_HSP20-like"/>
</dbReference>
<accession>A0ABP5LPT5</accession>
<feature type="domain" description="ArsA HSP20-like" evidence="3">
    <location>
        <begin position="324"/>
        <end position="384"/>
    </location>
</feature>
<organism evidence="4 5">
    <name type="scientific">Nocardioides koreensis</name>
    <dbReference type="NCBI Taxonomy" id="433651"/>
    <lineage>
        <taxon>Bacteria</taxon>
        <taxon>Bacillati</taxon>
        <taxon>Actinomycetota</taxon>
        <taxon>Actinomycetes</taxon>
        <taxon>Propionibacteriales</taxon>
        <taxon>Nocardioidaceae</taxon>
        <taxon>Nocardioides</taxon>
    </lineage>
</organism>
<gene>
    <name evidence="4" type="ORF">GCM10009844_26350</name>
</gene>
<dbReference type="EMBL" id="BAAAQR010000007">
    <property type="protein sequence ID" value="GAA2148218.1"/>
    <property type="molecule type" value="Genomic_DNA"/>
</dbReference>
<dbReference type="InterPro" id="IPR025723">
    <property type="entry name" value="ArsA/GET3_ATPase-like"/>
</dbReference>
<dbReference type="PANTHER" id="PTHR10803">
    <property type="entry name" value="ARSENICAL PUMP-DRIVING ATPASE ARSENITE-TRANSLOCATING ATPASE"/>
    <property type="match status" value="1"/>
</dbReference>
<dbReference type="CDD" id="cd02035">
    <property type="entry name" value="ArsA"/>
    <property type="match status" value="1"/>
</dbReference>
<comment type="caution">
    <text evidence="4">The sequence shown here is derived from an EMBL/GenBank/DDBJ whole genome shotgun (WGS) entry which is preliminary data.</text>
</comment>
<dbReference type="InterPro" id="IPR008978">
    <property type="entry name" value="HSP20-like_chaperone"/>
</dbReference>
<comment type="similarity">
    <text evidence="1">Belongs to the arsA ATPase family.</text>
</comment>
<dbReference type="InterPro" id="IPR016300">
    <property type="entry name" value="ATPase_ArsA/GET3"/>
</dbReference>
<evidence type="ECO:0000313" key="4">
    <source>
        <dbReference type="EMBL" id="GAA2148218.1"/>
    </source>
</evidence>
<evidence type="ECO:0000259" key="3">
    <source>
        <dbReference type="Pfam" id="PF17886"/>
    </source>
</evidence>
<keyword evidence="5" id="KW-1185">Reference proteome</keyword>
<dbReference type="Gene3D" id="2.60.40.790">
    <property type="match status" value="1"/>
</dbReference>
<feature type="domain" description="ArsA/GET3 Anion-transporting ATPase-like" evidence="2">
    <location>
        <begin position="1"/>
        <end position="302"/>
    </location>
</feature>
<dbReference type="NCBIfam" id="TIGR00345">
    <property type="entry name" value="GET3_arsA_TRC40"/>
    <property type="match status" value="1"/>
</dbReference>
<dbReference type="Proteomes" id="UP001501771">
    <property type="component" value="Unassembled WGS sequence"/>
</dbReference>
<proteinExistence type="inferred from homology"/>
<dbReference type="Pfam" id="PF02374">
    <property type="entry name" value="ArsA_ATPase"/>
    <property type="match status" value="1"/>
</dbReference>
<dbReference type="SUPFAM" id="SSF52540">
    <property type="entry name" value="P-loop containing nucleoside triphosphate hydrolases"/>
    <property type="match status" value="1"/>
</dbReference>
<dbReference type="PANTHER" id="PTHR10803:SF3">
    <property type="entry name" value="ATPASE GET3"/>
    <property type="match status" value="1"/>
</dbReference>
<evidence type="ECO:0000259" key="2">
    <source>
        <dbReference type="Pfam" id="PF02374"/>
    </source>
</evidence>
<sequence>MRILLFTGKGGVGKSTVAAGTAALAAAEGRRTLVLSTDPAHSLADAFGADVGPEPTPVAECLFVQQVDAQLRFEQSWSEIQRYLLSVLDVAGVDPLAAEELTVIPGAEEVLALLELRLHALSGEWDVIVVDCAPTAETLRLLALPEALGWYMNRVLPVERRVVKALKPVLTRAAGVPMPGDSVFDAVERLHAELDEVQSLLSGEGASVRLVLTPENVVLAEARRSYTTLSLYGYRLDGVVANRVFPAGGGDDWRRGWVTAQDRVLAEAAQSFAGLPIWRSVYRTGEPVGVPALTELAKELYDGADPLAAPRGSGPFRVSRNERGAVLRLALPNVTRAEVDLARHGDDLVVTVGSYRRLLTLPAGLSRHRIAGARVDDGELQVRFEVTGSGAGT</sequence>
<protein>
    <submittedName>
        <fullName evidence="4">ArsA family ATPase</fullName>
    </submittedName>
</protein>
<dbReference type="Pfam" id="PF17886">
    <property type="entry name" value="ArsA_HSP20"/>
    <property type="match status" value="1"/>
</dbReference>
<dbReference type="RefSeq" id="WP_344152740.1">
    <property type="nucleotide sequence ID" value="NZ_BAAAQR010000007.1"/>
</dbReference>
<dbReference type="Gene3D" id="3.40.50.300">
    <property type="entry name" value="P-loop containing nucleotide triphosphate hydrolases"/>
    <property type="match status" value="1"/>
</dbReference>
<dbReference type="SUPFAM" id="SSF49764">
    <property type="entry name" value="HSP20-like chaperones"/>
    <property type="match status" value="1"/>
</dbReference>
<evidence type="ECO:0000256" key="1">
    <source>
        <dbReference type="ARBA" id="ARBA00011040"/>
    </source>
</evidence>
<dbReference type="InterPro" id="IPR027417">
    <property type="entry name" value="P-loop_NTPase"/>
</dbReference>
<name>A0ABP5LPT5_9ACTN</name>
<evidence type="ECO:0000313" key="5">
    <source>
        <dbReference type="Proteomes" id="UP001501771"/>
    </source>
</evidence>